<dbReference type="STRING" id="1073353.H740_07529"/>
<proteinExistence type="predicted"/>
<dbReference type="AlphaFoldDB" id="M3I0U6"/>
<reference evidence="2 3" key="1">
    <citation type="submission" date="2013-02" db="EMBL/GenBank/DDBJ databases">
        <title>Co-occurrence of anaerobic bacteria in colorectal carcinomas.</title>
        <authorList>
            <person name="Holt R.A."/>
            <person name="Warren R.L."/>
            <person name="Allen-Vercoe E."/>
            <person name="Pleasance S."/>
            <person name="Freeman D.J."/>
            <person name="Watson P."/>
            <person name="Moore R."/>
            <person name="Cochrane K."/>
        </authorList>
    </citation>
    <scope>NUCLEOTIDE SEQUENCE [LARGE SCALE GENOMIC DNA]</scope>
    <source>
        <strain evidence="2 3">CC57C</strain>
    </source>
</reference>
<protein>
    <submittedName>
        <fullName evidence="2">Uncharacterized protein</fullName>
    </submittedName>
</protein>
<comment type="caution">
    <text evidence="2">The sequence shown here is derived from an EMBL/GenBank/DDBJ whole genome shotgun (WGS) entry which is preliminary data.</text>
</comment>
<name>M3I0U6_9BACT</name>
<keyword evidence="1" id="KW-1133">Transmembrane helix</keyword>
<accession>M3I0U6</accession>
<feature type="transmembrane region" description="Helical" evidence="1">
    <location>
        <begin position="14"/>
        <end position="36"/>
    </location>
</feature>
<dbReference type="Proteomes" id="UP000011782">
    <property type="component" value="Unassembled WGS sequence"/>
</dbReference>
<sequence length="61" mass="6991">MGEFVSKLFRSKKFQMFLVVLCIVLMPALGIIFVNIQKYPKHLKSVRGCFSQTAKLIQASR</sequence>
<evidence type="ECO:0000313" key="2">
    <source>
        <dbReference type="EMBL" id="EMG30229.1"/>
    </source>
</evidence>
<evidence type="ECO:0000256" key="1">
    <source>
        <dbReference type="SAM" id="Phobius"/>
    </source>
</evidence>
<keyword evidence="1" id="KW-0472">Membrane</keyword>
<organism evidence="2 3">
    <name type="scientific">Campylobacter showae CC57C</name>
    <dbReference type="NCBI Taxonomy" id="1073353"/>
    <lineage>
        <taxon>Bacteria</taxon>
        <taxon>Pseudomonadati</taxon>
        <taxon>Campylobacterota</taxon>
        <taxon>Epsilonproteobacteria</taxon>
        <taxon>Campylobacterales</taxon>
        <taxon>Campylobacteraceae</taxon>
        <taxon>Campylobacter</taxon>
    </lineage>
</organism>
<dbReference type="PATRIC" id="fig|1073353.3.peg.1618"/>
<dbReference type="EMBL" id="AOTD01000194">
    <property type="protein sequence ID" value="EMG30229.1"/>
    <property type="molecule type" value="Genomic_DNA"/>
</dbReference>
<keyword evidence="1" id="KW-0812">Transmembrane</keyword>
<gene>
    <name evidence="2" type="ORF">H740_07529</name>
</gene>
<evidence type="ECO:0000313" key="3">
    <source>
        <dbReference type="Proteomes" id="UP000011782"/>
    </source>
</evidence>